<feature type="transmembrane region" description="Helical" evidence="7">
    <location>
        <begin position="112"/>
        <end position="130"/>
    </location>
</feature>
<feature type="transmembrane region" description="Helical" evidence="7">
    <location>
        <begin position="84"/>
        <end position="106"/>
    </location>
</feature>
<evidence type="ECO:0000256" key="5">
    <source>
        <dbReference type="ARBA" id="ARBA00022989"/>
    </source>
</evidence>
<evidence type="ECO:0000256" key="6">
    <source>
        <dbReference type="ARBA" id="ARBA00023136"/>
    </source>
</evidence>
<evidence type="ECO:0000313" key="9">
    <source>
        <dbReference type="EMBL" id="MBF9129083.1"/>
    </source>
</evidence>
<keyword evidence="5 7" id="KW-1133">Transmembrane helix</keyword>
<feature type="transmembrane region" description="Helical" evidence="7">
    <location>
        <begin position="56"/>
        <end position="72"/>
    </location>
</feature>
<keyword evidence="4 7" id="KW-0812">Transmembrane</keyword>
<dbReference type="Proteomes" id="UP000638560">
    <property type="component" value="Unassembled WGS sequence"/>
</dbReference>
<feature type="transmembrane region" description="Helical" evidence="7">
    <location>
        <begin position="12"/>
        <end position="36"/>
    </location>
</feature>
<dbReference type="InterPro" id="IPR004638">
    <property type="entry name" value="EmrB-like"/>
</dbReference>
<feature type="transmembrane region" description="Helical" evidence="7">
    <location>
        <begin position="399"/>
        <end position="421"/>
    </location>
</feature>
<dbReference type="PANTHER" id="PTHR42718:SF46">
    <property type="entry name" value="BLR6921 PROTEIN"/>
    <property type="match status" value="1"/>
</dbReference>
<reference evidence="9 10" key="1">
    <citation type="submission" date="2020-11" db="EMBL/GenBank/DDBJ databases">
        <title>A novel isolate from a Black sea contaminated sediment with potential to produce alkanes: Plantactinospora alkalitolerans sp. nov.</title>
        <authorList>
            <person name="Carro L."/>
            <person name="Veyisoglu A."/>
            <person name="Guven K."/>
            <person name="Schumann P."/>
            <person name="Klenk H.-P."/>
            <person name="Sahin N."/>
        </authorList>
    </citation>
    <scope>NUCLEOTIDE SEQUENCE [LARGE SCALE GENOMIC DNA]</scope>
    <source>
        <strain evidence="9 10">S1510</strain>
    </source>
</reference>
<feature type="transmembrane region" description="Helical" evidence="7">
    <location>
        <begin position="224"/>
        <end position="247"/>
    </location>
</feature>
<keyword evidence="6 7" id="KW-0472">Membrane</keyword>
<feature type="transmembrane region" description="Helical" evidence="7">
    <location>
        <begin position="198"/>
        <end position="218"/>
    </location>
</feature>
<feature type="domain" description="Major facilitator superfamily (MFS) profile" evidence="8">
    <location>
        <begin position="14"/>
        <end position="456"/>
    </location>
</feature>
<feature type="transmembrane region" description="Helical" evidence="7">
    <location>
        <begin position="168"/>
        <end position="186"/>
    </location>
</feature>
<gene>
    <name evidence="9" type="ORF">I0C86_08820</name>
</gene>
<dbReference type="InterPro" id="IPR020846">
    <property type="entry name" value="MFS_dom"/>
</dbReference>
<sequence>MSSKERTTVEQRWVLGLTSIGSLMVALDVLVVAAALTTIRQDLDASIEQLEWTVNAYSLSFAVLLMTAAAIGDRWGRRRTFAGGLALFSIASVACALATSVPWLIVARTFQGIGAAVVMPLAMGLLGAAFPPERRGWAIGIFSGLTGLAVLGGPMIGGAVTEGLAWQWIFWINLPVGALAIPLVLRKIPESWGAARRVDLRGGVLITLAVLGIVWGVVRGEVAGWASLEVIGSFVLGALMLLAFLAWERRAPQPMVPLSYFRSRAFSAGSAAGFFLTAALYGAVFFLAQFMQAAFGSGPLKAGLQLLPWTATLFLVAPLAGRLVDRIGERPLVVTGLALQAVGMFWISQLTNGSVHYSGLVLPLIVAGCGVSMAMPATQSATVGALPREAVGIASGVYIMMRQLGGVVGVAVLAAVFASAGGYESFTTGFTRALAVCGVLSLLGALTGLGIVVRPGPSSRTLVARQEPVEELV</sequence>
<keyword evidence="3" id="KW-1003">Cell membrane</keyword>
<feature type="transmembrane region" description="Helical" evidence="7">
    <location>
        <begin position="433"/>
        <end position="453"/>
    </location>
</feature>
<dbReference type="EMBL" id="JADPUN010000103">
    <property type="protein sequence ID" value="MBF9129083.1"/>
    <property type="molecule type" value="Genomic_DNA"/>
</dbReference>
<keyword evidence="2" id="KW-0813">Transport</keyword>
<feature type="transmembrane region" description="Helical" evidence="7">
    <location>
        <begin position="357"/>
        <end position="378"/>
    </location>
</feature>
<evidence type="ECO:0000259" key="8">
    <source>
        <dbReference type="PROSITE" id="PS50850"/>
    </source>
</evidence>
<dbReference type="NCBIfam" id="TIGR00711">
    <property type="entry name" value="efflux_EmrB"/>
    <property type="match status" value="1"/>
</dbReference>
<accession>A0ABS0GSW0</accession>
<dbReference type="InterPro" id="IPR036259">
    <property type="entry name" value="MFS_trans_sf"/>
</dbReference>
<dbReference type="RefSeq" id="WP_196200724.1">
    <property type="nucleotide sequence ID" value="NZ_JADPUN010000103.1"/>
</dbReference>
<dbReference type="PANTHER" id="PTHR42718">
    <property type="entry name" value="MAJOR FACILITATOR SUPERFAMILY MULTIDRUG TRANSPORTER MFSC"/>
    <property type="match status" value="1"/>
</dbReference>
<comment type="caution">
    <text evidence="9">The sequence shown here is derived from an EMBL/GenBank/DDBJ whole genome shotgun (WGS) entry which is preliminary data.</text>
</comment>
<proteinExistence type="predicted"/>
<evidence type="ECO:0000256" key="4">
    <source>
        <dbReference type="ARBA" id="ARBA00022692"/>
    </source>
</evidence>
<keyword evidence="10" id="KW-1185">Reference proteome</keyword>
<organism evidence="9 10">
    <name type="scientific">Plantactinospora alkalitolerans</name>
    <dbReference type="NCBI Taxonomy" id="2789879"/>
    <lineage>
        <taxon>Bacteria</taxon>
        <taxon>Bacillati</taxon>
        <taxon>Actinomycetota</taxon>
        <taxon>Actinomycetes</taxon>
        <taxon>Micromonosporales</taxon>
        <taxon>Micromonosporaceae</taxon>
        <taxon>Plantactinospora</taxon>
    </lineage>
</organism>
<comment type="subcellular location">
    <subcellularLocation>
        <location evidence="1">Cell membrane</location>
        <topology evidence="1">Multi-pass membrane protein</topology>
    </subcellularLocation>
</comment>
<evidence type="ECO:0000313" key="10">
    <source>
        <dbReference type="Proteomes" id="UP000638560"/>
    </source>
</evidence>
<dbReference type="PRINTS" id="PR01036">
    <property type="entry name" value="TCRTETB"/>
</dbReference>
<evidence type="ECO:0000256" key="3">
    <source>
        <dbReference type="ARBA" id="ARBA00022475"/>
    </source>
</evidence>
<dbReference type="Gene3D" id="1.20.1720.10">
    <property type="entry name" value="Multidrug resistance protein D"/>
    <property type="match status" value="1"/>
</dbReference>
<feature type="transmembrane region" description="Helical" evidence="7">
    <location>
        <begin position="332"/>
        <end position="351"/>
    </location>
</feature>
<dbReference type="Gene3D" id="1.20.1250.20">
    <property type="entry name" value="MFS general substrate transporter like domains"/>
    <property type="match status" value="1"/>
</dbReference>
<dbReference type="PROSITE" id="PS50850">
    <property type="entry name" value="MFS"/>
    <property type="match status" value="1"/>
</dbReference>
<name>A0ABS0GSW0_9ACTN</name>
<evidence type="ECO:0000256" key="1">
    <source>
        <dbReference type="ARBA" id="ARBA00004651"/>
    </source>
</evidence>
<dbReference type="SUPFAM" id="SSF103473">
    <property type="entry name" value="MFS general substrate transporter"/>
    <property type="match status" value="1"/>
</dbReference>
<dbReference type="InterPro" id="IPR011701">
    <property type="entry name" value="MFS"/>
</dbReference>
<protein>
    <submittedName>
        <fullName evidence="9">MFS transporter</fullName>
    </submittedName>
</protein>
<feature type="transmembrane region" description="Helical" evidence="7">
    <location>
        <begin position="137"/>
        <end position="156"/>
    </location>
</feature>
<evidence type="ECO:0000256" key="7">
    <source>
        <dbReference type="SAM" id="Phobius"/>
    </source>
</evidence>
<feature type="transmembrane region" description="Helical" evidence="7">
    <location>
        <begin position="268"/>
        <end position="290"/>
    </location>
</feature>
<dbReference type="CDD" id="cd17321">
    <property type="entry name" value="MFS_MMR_MDR_like"/>
    <property type="match status" value="1"/>
</dbReference>
<evidence type="ECO:0000256" key="2">
    <source>
        <dbReference type="ARBA" id="ARBA00022448"/>
    </source>
</evidence>
<feature type="transmembrane region" description="Helical" evidence="7">
    <location>
        <begin position="302"/>
        <end position="320"/>
    </location>
</feature>
<dbReference type="Pfam" id="PF07690">
    <property type="entry name" value="MFS_1"/>
    <property type="match status" value="2"/>
</dbReference>